<evidence type="ECO:0000256" key="1">
    <source>
        <dbReference type="SAM" id="Phobius"/>
    </source>
</evidence>
<reference evidence="2 3" key="1">
    <citation type="journal article" date="2019" name="Int. J. Syst. Evol. Microbiol.">
        <title>The Global Catalogue of Microorganisms (GCM) 10K type strain sequencing project: providing services to taxonomists for standard genome sequencing and annotation.</title>
        <authorList>
            <consortium name="The Broad Institute Genomics Platform"/>
            <consortium name="The Broad Institute Genome Sequencing Center for Infectious Disease"/>
            <person name="Wu L."/>
            <person name="Ma J."/>
        </authorList>
    </citation>
    <scope>NUCLEOTIDE SEQUENCE [LARGE SCALE GENOMIC DNA]</scope>
    <source>
        <strain evidence="2 3">JCM 16365</strain>
    </source>
</reference>
<protein>
    <recommendedName>
        <fullName evidence="4">DUF4190 domain-containing protein</fullName>
    </recommendedName>
</protein>
<evidence type="ECO:0000313" key="2">
    <source>
        <dbReference type="EMBL" id="GAA2582991.1"/>
    </source>
</evidence>
<feature type="transmembrane region" description="Helical" evidence="1">
    <location>
        <begin position="52"/>
        <end position="81"/>
    </location>
</feature>
<feature type="transmembrane region" description="Helical" evidence="1">
    <location>
        <begin position="16"/>
        <end position="40"/>
    </location>
</feature>
<keyword evidence="1" id="KW-0472">Membrane</keyword>
<organism evidence="2 3">
    <name type="scientific">Microbacterium binotii</name>
    <dbReference type="NCBI Taxonomy" id="462710"/>
    <lineage>
        <taxon>Bacteria</taxon>
        <taxon>Bacillati</taxon>
        <taxon>Actinomycetota</taxon>
        <taxon>Actinomycetes</taxon>
        <taxon>Micrococcales</taxon>
        <taxon>Microbacteriaceae</taxon>
        <taxon>Microbacterium</taxon>
    </lineage>
</organism>
<name>A0ABN3PFE4_9MICO</name>
<proteinExistence type="predicted"/>
<dbReference type="Proteomes" id="UP001500274">
    <property type="component" value="Unassembled WGS sequence"/>
</dbReference>
<gene>
    <name evidence="2" type="ORF">GCM10009862_22730</name>
</gene>
<comment type="caution">
    <text evidence="2">The sequence shown here is derived from an EMBL/GenBank/DDBJ whole genome shotgun (WGS) entry which is preliminary data.</text>
</comment>
<keyword evidence="1" id="KW-0812">Transmembrane</keyword>
<evidence type="ECO:0000313" key="3">
    <source>
        <dbReference type="Proteomes" id="UP001500274"/>
    </source>
</evidence>
<keyword evidence="3" id="KW-1185">Reference proteome</keyword>
<dbReference type="RefSeq" id="WP_243226818.1">
    <property type="nucleotide sequence ID" value="NZ_BAAARI010000014.1"/>
</dbReference>
<accession>A0ABN3PFE4</accession>
<sequence>MTQQPAPGVDYPGKTLGVVGLVVAIFFNVIGLIISAIAFNQSKKAGYKNTPALVGIIIGAVLFALGLILSILAIAGGIAAVSVNSY</sequence>
<keyword evidence="1" id="KW-1133">Transmembrane helix</keyword>
<evidence type="ECO:0008006" key="4">
    <source>
        <dbReference type="Google" id="ProtNLM"/>
    </source>
</evidence>
<dbReference type="EMBL" id="BAAARI010000014">
    <property type="protein sequence ID" value="GAA2582991.1"/>
    <property type="molecule type" value="Genomic_DNA"/>
</dbReference>